<proteinExistence type="predicted"/>
<name>A0A2N3VH39_9NOCA</name>
<dbReference type="AlphaFoldDB" id="A0A2N3VH39"/>
<dbReference type="RefSeq" id="WP_143876096.1">
    <property type="nucleotide sequence ID" value="NZ_PJMW01000002.1"/>
</dbReference>
<protein>
    <recommendedName>
        <fullName evidence="4">Transmembrane protein</fullName>
    </recommendedName>
</protein>
<feature type="transmembrane region" description="Helical" evidence="1">
    <location>
        <begin position="7"/>
        <end position="26"/>
    </location>
</feature>
<evidence type="ECO:0008006" key="4">
    <source>
        <dbReference type="Google" id="ProtNLM"/>
    </source>
</evidence>
<evidence type="ECO:0000313" key="2">
    <source>
        <dbReference type="EMBL" id="PKV80931.1"/>
    </source>
</evidence>
<dbReference type="EMBL" id="PJMW01000002">
    <property type="protein sequence ID" value="PKV80931.1"/>
    <property type="molecule type" value="Genomic_DNA"/>
</dbReference>
<keyword evidence="3" id="KW-1185">Reference proteome</keyword>
<evidence type="ECO:0000256" key="1">
    <source>
        <dbReference type="SAM" id="Phobius"/>
    </source>
</evidence>
<sequence>MSVRKFAGVVGVVLIIVAATGLLWGLTLSEPGLLGSSRTVDCGSALRIEPMDGSSKLGGKYAEQLTDKCADEALLRRAIFWPMAGIGVLVVAGAVLIRPKQSPALSPSPQT</sequence>
<evidence type="ECO:0000313" key="3">
    <source>
        <dbReference type="Proteomes" id="UP000233766"/>
    </source>
</evidence>
<comment type="caution">
    <text evidence="2">The sequence shown here is derived from an EMBL/GenBank/DDBJ whole genome shotgun (WGS) entry which is preliminary data.</text>
</comment>
<gene>
    <name evidence="2" type="ORF">ATK86_5368</name>
</gene>
<organism evidence="2 3">
    <name type="scientific">Nocardia fluminea</name>
    <dbReference type="NCBI Taxonomy" id="134984"/>
    <lineage>
        <taxon>Bacteria</taxon>
        <taxon>Bacillati</taxon>
        <taxon>Actinomycetota</taxon>
        <taxon>Actinomycetes</taxon>
        <taxon>Mycobacteriales</taxon>
        <taxon>Nocardiaceae</taxon>
        <taxon>Nocardia</taxon>
    </lineage>
</organism>
<reference evidence="2 3" key="1">
    <citation type="submission" date="2017-12" db="EMBL/GenBank/DDBJ databases">
        <title>Sequencing the genomes of 1000 Actinobacteria strains.</title>
        <authorList>
            <person name="Klenk H.-P."/>
        </authorList>
    </citation>
    <scope>NUCLEOTIDE SEQUENCE [LARGE SCALE GENOMIC DNA]</scope>
    <source>
        <strain evidence="2 3">DSM 44489</strain>
    </source>
</reference>
<dbReference type="Proteomes" id="UP000233766">
    <property type="component" value="Unassembled WGS sequence"/>
</dbReference>
<keyword evidence="1" id="KW-1133">Transmembrane helix</keyword>
<accession>A0A2N3VH39</accession>
<keyword evidence="1" id="KW-0472">Membrane</keyword>
<keyword evidence="1" id="KW-0812">Transmembrane</keyword>
<feature type="transmembrane region" description="Helical" evidence="1">
    <location>
        <begin position="78"/>
        <end position="97"/>
    </location>
</feature>